<dbReference type="EMBL" id="KK119117">
    <property type="protein sequence ID" value="KFM74790.1"/>
    <property type="molecule type" value="Genomic_DNA"/>
</dbReference>
<proteinExistence type="predicted"/>
<dbReference type="OrthoDB" id="6435435at2759"/>
<accession>A0A087UBQ1</accession>
<name>A0A087UBQ1_STEMI</name>
<dbReference type="InterPro" id="IPR036236">
    <property type="entry name" value="Znf_C2H2_sf"/>
</dbReference>
<dbReference type="SUPFAM" id="SSF57667">
    <property type="entry name" value="beta-beta-alpha zinc fingers"/>
    <property type="match status" value="1"/>
</dbReference>
<gene>
    <name evidence="1" type="ORF">X975_15816</name>
</gene>
<dbReference type="Gene3D" id="3.30.160.60">
    <property type="entry name" value="Classic Zinc Finger"/>
    <property type="match status" value="1"/>
</dbReference>
<organism evidence="1 2">
    <name type="scientific">Stegodyphus mimosarum</name>
    <name type="common">African social velvet spider</name>
    <dbReference type="NCBI Taxonomy" id="407821"/>
    <lineage>
        <taxon>Eukaryota</taxon>
        <taxon>Metazoa</taxon>
        <taxon>Ecdysozoa</taxon>
        <taxon>Arthropoda</taxon>
        <taxon>Chelicerata</taxon>
        <taxon>Arachnida</taxon>
        <taxon>Araneae</taxon>
        <taxon>Araneomorphae</taxon>
        <taxon>Entelegynae</taxon>
        <taxon>Eresoidea</taxon>
        <taxon>Eresidae</taxon>
        <taxon>Stegodyphus</taxon>
    </lineage>
</organism>
<evidence type="ECO:0000313" key="2">
    <source>
        <dbReference type="Proteomes" id="UP000054359"/>
    </source>
</evidence>
<dbReference type="AlphaFoldDB" id="A0A087UBQ1"/>
<reference evidence="1 2" key="1">
    <citation type="submission" date="2013-11" db="EMBL/GenBank/DDBJ databases">
        <title>Genome sequencing of Stegodyphus mimosarum.</title>
        <authorList>
            <person name="Bechsgaard J."/>
        </authorList>
    </citation>
    <scope>NUCLEOTIDE SEQUENCE [LARGE SCALE GENOMIC DNA]</scope>
</reference>
<sequence length="38" mass="4590">MKQFQHEVHLEQHLCIHIGEKPFKCESCLENFKHKEAL</sequence>
<feature type="non-terminal residue" evidence="1">
    <location>
        <position position="38"/>
    </location>
</feature>
<evidence type="ECO:0000313" key="1">
    <source>
        <dbReference type="EMBL" id="KFM74790.1"/>
    </source>
</evidence>
<keyword evidence="2" id="KW-1185">Reference proteome</keyword>
<protein>
    <submittedName>
        <fullName evidence="1">Uncharacterized protein</fullName>
    </submittedName>
</protein>
<dbReference type="Proteomes" id="UP000054359">
    <property type="component" value="Unassembled WGS sequence"/>
</dbReference>